<dbReference type="InterPro" id="IPR036866">
    <property type="entry name" value="RibonucZ/Hydroxyglut_hydro"/>
</dbReference>
<keyword evidence="4 6" id="KW-1133">Transmembrane helix</keyword>
<keyword evidence="5 6" id="KW-0472">Membrane</keyword>
<dbReference type="InterPro" id="IPR035681">
    <property type="entry name" value="ComA-like_MBL"/>
</dbReference>
<organism evidence="8 9">
    <name type="scientific">Terrabacter aeriphilus</name>
    <dbReference type="NCBI Taxonomy" id="515662"/>
    <lineage>
        <taxon>Bacteria</taxon>
        <taxon>Bacillati</taxon>
        <taxon>Actinomycetota</taxon>
        <taxon>Actinomycetes</taxon>
        <taxon>Micrococcales</taxon>
        <taxon>Intrasporangiaceae</taxon>
        <taxon>Terrabacter</taxon>
    </lineage>
</organism>
<dbReference type="EMBL" id="BAABIW010000020">
    <property type="protein sequence ID" value="GAA5032658.1"/>
    <property type="molecule type" value="Genomic_DNA"/>
</dbReference>
<feature type="transmembrane region" description="Helical" evidence="6">
    <location>
        <begin position="494"/>
        <end position="516"/>
    </location>
</feature>
<dbReference type="PANTHER" id="PTHR30619">
    <property type="entry name" value="DNA INTERNALIZATION/COMPETENCE PROTEIN COMEC/REC2"/>
    <property type="match status" value="1"/>
</dbReference>
<dbReference type="InterPro" id="IPR052159">
    <property type="entry name" value="Competence_DNA_uptake"/>
</dbReference>
<protein>
    <submittedName>
        <fullName evidence="8">ComEC/Rec2 family competence protein</fullName>
    </submittedName>
</protein>
<feature type="transmembrane region" description="Helical" evidence="6">
    <location>
        <begin position="367"/>
        <end position="384"/>
    </location>
</feature>
<feature type="transmembrane region" description="Helical" evidence="6">
    <location>
        <begin position="396"/>
        <end position="418"/>
    </location>
</feature>
<keyword evidence="3 6" id="KW-0812">Transmembrane</keyword>
<feature type="transmembrane region" description="Helical" evidence="6">
    <location>
        <begin position="525"/>
        <end position="545"/>
    </location>
</feature>
<comment type="caution">
    <text evidence="8">The sequence shown here is derived from an EMBL/GenBank/DDBJ whole genome shotgun (WGS) entry which is preliminary data.</text>
</comment>
<feature type="transmembrane region" description="Helical" evidence="6">
    <location>
        <begin position="424"/>
        <end position="452"/>
    </location>
</feature>
<feature type="transmembrane region" description="Helical" evidence="6">
    <location>
        <begin position="70"/>
        <end position="90"/>
    </location>
</feature>
<feature type="domain" description="Metallo-beta-lactamase" evidence="7">
    <location>
        <begin position="559"/>
        <end position="731"/>
    </location>
</feature>
<dbReference type="CDD" id="cd07731">
    <property type="entry name" value="ComA-like_MBL-fold"/>
    <property type="match status" value="1"/>
</dbReference>
<feature type="transmembrane region" description="Helical" evidence="6">
    <location>
        <begin position="459"/>
        <end position="482"/>
    </location>
</feature>
<gene>
    <name evidence="8" type="ORF">GCM10023258_31840</name>
</gene>
<dbReference type="SUPFAM" id="SSF56281">
    <property type="entry name" value="Metallo-hydrolase/oxidoreductase"/>
    <property type="match status" value="1"/>
</dbReference>
<evidence type="ECO:0000256" key="1">
    <source>
        <dbReference type="ARBA" id="ARBA00004651"/>
    </source>
</evidence>
<evidence type="ECO:0000256" key="5">
    <source>
        <dbReference type="ARBA" id="ARBA00023136"/>
    </source>
</evidence>
<evidence type="ECO:0000256" key="2">
    <source>
        <dbReference type="ARBA" id="ARBA00022475"/>
    </source>
</evidence>
<dbReference type="Gene3D" id="3.60.15.10">
    <property type="entry name" value="Ribonuclease Z/Hydroxyacylglutathione hydrolase-like"/>
    <property type="match status" value="1"/>
</dbReference>
<sequence length="801" mass="82236">MLTGRSPVRRVRPREHRRLDVRLLVPALVAWPVVAFWGLLADLRWVVVAAGACLVLAAGAARRRARGREVAAVLAVLGLALGAAAGHRALRSAGPVERLAAERAVVAVEGVVVAEPRPVAGDRGRDRGGGAGGAGGAGAAPGLVLVRVEVSRVVGRGHAADVGTPVLVISREPTWSRVRWRDEVTAVLRLGPAETGDDVVAVATPRGPVRVVAPAGGVFAAAEVARGRLRDATDGLWPDARGLVPALVVGDVSRTPPELTTAMLATGLTHLSAVSGSNVTLVLASVGWLSSLVGVRRRWRPPVGGLALAAFVVVARPEPSVVRAAVMGLVGLLALSASRRRAGPPALAGAVVVLLVWDPWLSRSFGFALSAVATLGLLVLARPWGERLARWLPGPVRPLGPVLVVPVVAQVVCAPLVVPLQGSVSVVAVLANLLAAPFVGPTTVIGVAVALLSVCSVPVAAVLAWLAALPAQGIGAVARWSAGLPAGSFAWGDSAGAAVLLAGITVAGLAVAPWAWHRSRRRPTVALAVVVLAAGSAVPTAVLAWPPPGWVLVVCDVGQGDGLVVDTGDGHAVVVDTGPEPAATRGCLDRIGVRAVDLLVLTHYHSDHVGGVSAVLERSVAEIRATPVRDPPEEAARVARLARGAGVPIAELHAGEHVSVGAVEADVWWPARRIDAGSVPNNASVVLTVHVQGLTLLLAGDVEREAAAQVLHASRLAPGRWGHVDVLKVAHHGSANRDDRLLDEVDGRLALVSVGAGNDYGHPAAATLKALQDRGFEVHRTDLEGDLAVVADDGLARVVRR</sequence>
<reference evidence="9" key="1">
    <citation type="journal article" date="2019" name="Int. J. Syst. Evol. Microbiol.">
        <title>The Global Catalogue of Microorganisms (GCM) 10K type strain sequencing project: providing services to taxonomists for standard genome sequencing and annotation.</title>
        <authorList>
            <consortium name="The Broad Institute Genomics Platform"/>
            <consortium name="The Broad Institute Genome Sequencing Center for Infectious Disease"/>
            <person name="Wu L."/>
            <person name="Ma J."/>
        </authorList>
    </citation>
    <scope>NUCLEOTIDE SEQUENCE [LARGE SCALE GENOMIC DNA]</scope>
    <source>
        <strain evidence="9">JCM 17687</strain>
    </source>
</reference>
<dbReference type="PANTHER" id="PTHR30619:SF1">
    <property type="entry name" value="RECOMBINATION PROTEIN 2"/>
    <property type="match status" value="1"/>
</dbReference>
<feature type="transmembrane region" description="Helical" evidence="6">
    <location>
        <begin position="21"/>
        <end position="39"/>
    </location>
</feature>
<feature type="transmembrane region" description="Helical" evidence="6">
    <location>
        <begin position="45"/>
        <end position="61"/>
    </location>
</feature>
<dbReference type="SMART" id="SM00849">
    <property type="entry name" value="Lactamase_B"/>
    <property type="match status" value="1"/>
</dbReference>
<evidence type="ECO:0000313" key="8">
    <source>
        <dbReference type="EMBL" id="GAA5032658.1"/>
    </source>
</evidence>
<dbReference type="Pfam" id="PF00753">
    <property type="entry name" value="Lactamase_B"/>
    <property type="match status" value="1"/>
</dbReference>
<keyword evidence="2" id="KW-1003">Cell membrane</keyword>
<name>A0ABP9JJP1_9MICO</name>
<comment type="subcellular location">
    <subcellularLocation>
        <location evidence="1">Cell membrane</location>
        <topology evidence="1">Multi-pass membrane protein</topology>
    </subcellularLocation>
</comment>
<evidence type="ECO:0000256" key="6">
    <source>
        <dbReference type="SAM" id="Phobius"/>
    </source>
</evidence>
<dbReference type="Proteomes" id="UP001500427">
    <property type="component" value="Unassembled WGS sequence"/>
</dbReference>
<dbReference type="InterPro" id="IPR004477">
    <property type="entry name" value="ComEC_N"/>
</dbReference>
<dbReference type="Pfam" id="PF03772">
    <property type="entry name" value="Competence"/>
    <property type="match status" value="1"/>
</dbReference>
<evidence type="ECO:0000256" key="4">
    <source>
        <dbReference type="ARBA" id="ARBA00022989"/>
    </source>
</evidence>
<evidence type="ECO:0000256" key="3">
    <source>
        <dbReference type="ARBA" id="ARBA00022692"/>
    </source>
</evidence>
<dbReference type="NCBIfam" id="TIGR00360">
    <property type="entry name" value="ComEC_N-term"/>
    <property type="match status" value="1"/>
</dbReference>
<evidence type="ECO:0000259" key="7">
    <source>
        <dbReference type="SMART" id="SM00849"/>
    </source>
</evidence>
<evidence type="ECO:0000313" key="9">
    <source>
        <dbReference type="Proteomes" id="UP001500427"/>
    </source>
</evidence>
<keyword evidence="9" id="KW-1185">Reference proteome</keyword>
<dbReference type="InterPro" id="IPR001279">
    <property type="entry name" value="Metallo-B-lactamas"/>
</dbReference>
<proteinExistence type="predicted"/>
<accession>A0ABP9JJP1</accession>